<dbReference type="EMBL" id="VBOZ01000017">
    <property type="protein sequence ID" value="TMQ64721.1"/>
    <property type="molecule type" value="Genomic_DNA"/>
</dbReference>
<organism evidence="5 6">
    <name type="scientific">Eiseniibacteriota bacterium</name>
    <dbReference type="NCBI Taxonomy" id="2212470"/>
    <lineage>
        <taxon>Bacteria</taxon>
        <taxon>Candidatus Eiseniibacteriota</taxon>
    </lineage>
</organism>
<dbReference type="PROSITE" id="PS01096">
    <property type="entry name" value="PPIC_PPIASE_1"/>
    <property type="match status" value="1"/>
</dbReference>
<dbReference type="InterPro" id="IPR023058">
    <property type="entry name" value="PPIase_PpiC_CS"/>
</dbReference>
<feature type="coiled-coil region" evidence="2">
    <location>
        <begin position="561"/>
        <end position="588"/>
    </location>
</feature>
<dbReference type="SUPFAM" id="SSF109998">
    <property type="entry name" value="Triger factor/SurA peptide-binding domain-like"/>
    <property type="match status" value="1"/>
</dbReference>
<feature type="domain" description="PpiC" evidence="4">
    <location>
        <begin position="635"/>
        <end position="737"/>
    </location>
</feature>
<dbReference type="AlphaFoldDB" id="A0A538TM74"/>
<dbReference type="InterPro" id="IPR046357">
    <property type="entry name" value="PPIase_dom_sf"/>
</dbReference>
<evidence type="ECO:0000313" key="5">
    <source>
        <dbReference type="EMBL" id="TMQ64721.1"/>
    </source>
</evidence>
<dbReference type="Gene3D" id="1.10.4030.10">
    <property type="entry name" value="Porin chaperone SurA, peptide-binding domain"/>
    <property type="match status" value="1"/>
</dbReference>
<keyword evidence="1" id="KW-0697">Rotamase</keyword>
<dbReference type="PANTHER" id="PTHR47245">
    <property type="entry name" value="PEPTIDYLPROLYL ISOMERASE"/>
    <property type="match status" value="1"/>
</dbReference>
<feature type="compositionally biased region" description="Low complexity" evidence="3">
    <location>
        <begin position="37"/>
        <end position="49"/>
    </location>
</feature>
<dbReference type="SUPFAM" id="SSF54534">
    <property type="entry name" value="FKBP-like"/>
    <property type="match status" value="1"/>
</dbReference>
<sequence length="1007" mass="110611">MFVIRPVHLRPLRPLAFAILFAAAVVVSAVTLGGAEPPKSASPAAPSPRSHARRSSPKAAAPAAVPPEQIGIVDGIPILQVEWDRLAKPYFEEIQARAGRSLNDEERKLLQKNVLDELIRERLWLADAQRRGMKVTEAEIDARMKQSDFFKTGGKLDEAKFQAFKHSTSSNYPELRFQAERGLLLEEYVRWMERRFGPREAELKKTFEERTTQASIDYIVLGPDAVSLDPEATPAQVRAYYDAHPDEFMSGEEARIQYIRVSAVPEGAASDSAREAAGRVAMKTAGDLLAAVKAGLLPENAAKPHGGVHESGWFRLNEPVRGLGRSDALVALVRATRPGEWAEEPIRIGPFVVVVRLAERHDTARLPFRDVVTQAKRKADAEVRDASIDSLARAEVRLHPDVYAVPRVSASILARGVDSFDAGRPPTAKDVEKRLDRLRRELKHSGSERAWADSARPGIADLIRRERRLDQAWRTLREAGVRLKDREDRARVAARYAAAVREITLYRGEPLPGPLLVEGNLLDTLYTLRPGDVLGPRVNGDSVFVVRVDSLDLGYVPPYEAVRAAARAAATEQRRQRLESEAESYFREHRGDYRTPTRWVIDAVAFRRAKPQDVKVSADSIAAYWRSNPLEFTVPGRAHVRHILVAFRAADGAGAREAARQKALAARKRIADGEDFAAVAREVSEDTGSASKGGDLGELTRGSVAKEFGDVAFTTPVGELSQVFETRFGFHVLEVESRKAERLRPLGECEEEIQGVLGGAVADSSARTGALKLIAAASEPGANFESLAAAYGGAKRSNPVGANEPIEGIGAAPWLEKTVGSLPDGGVAPEPIELPDGYVVVRRVREVPPGPATFEDVKERLMAERQLRRRRAVADSLDARYRAAFLAGANPESLFAGLGGLRVSKQFGREGPIPDLSRDPALARDSTFLSRVFSSEPGTPLPPIRGSMGTLYAVVDTVEVQPPAEFAKHRDTLLRELVDQRVEAWTQRLRAKAPIRIHRKELRAQLG</sequence>
<accession>A0A538TM74</accession>
<evidence type="ECO:0000259" key="4">
    <source>
        <dbReference type="PROSITE" id="PS50198"/>
    </source>
</evidence>
<gene>
    <name evidence="5" type="ORF">E6K79_06705</name>
</gene>
<dbReference type="PANTHER" id="PTHR47245:SF2">
    <property type="entry name" value="PEPTIDYL-PROLYL CIS-TRANS ISOMERASE HP_0175-RELATED"/>
    <property type="match status" value="1"/>
</dbReference>
<evidence type="ECO:0000313" key="6">
    <source>
        <dbReference type="Proteomes" id="UP000317691"/>
    </source>
</evidence>
<proteinExistence type="predicted"/>
<name>A0A538TM74_UNCEI</name>
<dbReference type="Pfam" id="PF13145">
    <property type="entry name" value="Rotamase_2"/>
    <property type="match status" value="1"/>
</dbReference>
<keyword evidence="2" id="KW-0175">Coiled coil</keyword>
<dbReference type="PROSITE" id="PS50198">
    <property type="entry name" value="PPIC_PPIASE_2"/>
    <property type="match status" value="1"/>
</dbReference>
<reference evidence="5 6" key="1">
    <citation type="journal article" date="2019" name="Nat. Microbiol.">
        <title>Mediterranean grassland soil C-N compound turnover is dependent on rainfall and depth, and is mediated by genomically divergent microorganisms.</title>
        <authorList>
            <person name="Diamond S."/>
            <person name="Andeer P.F."/>
            <person name="Li Z."/>
            <person name="Crits-Christoph A."/>
            <person name="Burstein D."/>
            <person name="Anantharaman K."/>
            <person name="Lane K.R."/>
            <person name="Thomas B.C."/>
            <person name="Pan C."/>
            <person name="Northen T.R."/>
            <person name="Banfield J.F."/>
        </authorList>
    </citation>
    <scope>NUCLEOTIDE SEQUENCE [LARGE SCALE GENOMIC DNA]</scope>
    <source>
        <strain evidence="5">WS_9</strain>
    </source>
</reference>
<dbReference type="InterPro" id="IPR050245">
    <property type="entry name" value="PrsA_foldase"/>
</dbReference>
<feature type="region of interest" description="Disordered" evidence="3">
    <location>
        <begin position="35"/>
        <end position="64"/>
    </location>
</feature>
<dbReference type="GO" id="GO:0003755">
    <property type="term" value="F:peptidyl-prolyl cis-trans isomerase activity"/>
    <property type="evidence" value="ECO:0007669"/>
    <property type="project" value="UniProtKB-KW"/>
</dbReference>
<dbReference type="InterPro" id="IPR000297">
    <property type="entry name" value="PPIase_PpiC"/>
</dbReference>
<evidence type="ECO:0000256" key="1">
    <source>
        <dbReference type="PROSITE-ProRule" id="PRU00278"/>
    </source>
</evidence>
<dbReference type="InterPro" id="IPR027304">
    <property type="entry name" value="Trigger_fact/SurA_dom_sf"/>
</dbReference>
<dbReference type="Pfam" id="PF13623">
    <property type="entry name" value="SurA_N_2"/>
    <property type="match status" value="1"/>
</dbReference>
<comment type="caution">
    <text evidence="5">The sequence shown here is derived from an EMBL/GenBank/DDBJ whole genome shotgun (WGS) entry which is preliminary data.</text>
</comment>
<protein>
    <recommendedName>
        <fullName evidence="4">PpiC domain-containing protein</fullName>
    </recommendedName>
</protein>
<keyword evidence="1" id="KW-0413">Isomerase</keyword>
<dbReference type="Proteomes" id="UP000317691">
    <property type="component" value="Unassembled WGS sequence"/>
</dbReference>
<dbReference type="Pfam" id="PF00639">
    <property type="entry name" value="Rotamase"/>
    <property type="match status" value="1"/>
</dbReference>
<evidence type="ECO:0000256" key="2">
    <source>
        <dbReference type="SAM" id="Coils"/>
    </source>
</evidence>
<evidence type="ECO:0000256" key="3">
    <source>
        <dbReference type="SAM" id="MobiDB-lite"/>
    </source>
</evidence>
<dbReference type="Gene3D" id="3.10.50.40">
    <property type="match status" value="1"/>
</dbReference>